<dbReference type="Pfam" id="PF08240">
    <property type="entry name" value="ADH_N"/>
    <property type="match status" value="1"/>
</dbReference>
<reference evidence="4 5" key="1">
    <citation type="journal article" date="2025" name="Microbiol. Resour. Announc.">
        <title>Draft genome sequences for Neonectria magnoliae and Neonectria punicea, canker pathogens of Liriodendron tulipifera and Acer saccharum in West Virginia.</title>
        <authorList>
            <person name="Petronek H.M."/>
            <person name="Kasson M.T."/>
            <person name="Metheny A.M."/>
            <person name="Stauder C.M."/>
            <person name="Lovett B."/>
            <person name="Lynch S.C."/>
            <person name="Garnas J.R."/>
            <person name="Kasson L.R."/>
            <person name="Stajich J.E."/>
        </authorList>
    </citation>
    <scope>NUCLEOTIDE SEQUENCE [LARGE SCALE GENOMIC DNA]</scope>
    <source>
        <strain evidence="4 5">NRRL 64653</strain>
    </source>
</reference>
<evidence type="ECO:0000313" key="5">
    <source>
        <dbReference type="Proteomes" id="UP001498476"/>
    </source>
</evidence>
<dbReference type="EMBL" id="JAZAVJ010000392">
    <property type="protein sequence ID" value="KAK7398016.1"/>
    <property type="molecule type" value="Genomic_DNA"/>
</dbReference>
<dbReference type="Gene3D" id="3.90.180.10">
    <property type="entry name" value="Medium-chain alcohol dehydrogenases, catalytic domain"/>
    <property type="match status" value="1"/>
</dbReference>
<keyword evidence="5" id="KW-1185">Reference proteome</keyword>
<dbReference type="CDD" id="cd08268">
    <property type="entry name" value="MDR2"/>
    <property type="match status" value="1"/>
</dbReference>
<proteinExistence type="predicted"/>
<dbReference type="Pfam" id="PF13602">
    <property type="entry name" value="ADH_zinc_N_2"/>
    <property type="match status" value="1"/>
</dbReference>
<evidence type="ECO:0000259" key="3">
    <source>
        <dbReference type="SMART" id="SM00829"/>
    </source>
</evidence>
<dbReference type="SUPFAM" id="SSF51735">
    <property type="entry name" value="NAD(P)-binding Rossmann-fold domains"/>
    <property type="match status" value="1"/>
</dbReference>
<protein>
    <recommendedName>
        <fullName evidence="3">Enoyl reductase (ER) domain-containing protein</fullName>
    </recommendedName>
</protein>
<accession>A0ABR1GIP7</accession>
<gene>
    <name evidence="4" type="ORF">QQX98_012624</name>
</gene>
<dbReference type="SUPFAM" id="SSF50129">
    <property type="entry name" value="GroES-like"/>
    <property type="match status" value="1"/>
</dbReference>
<dbReference type="InterPro" id="IPR020843">
    <property type="entry name" value="ER"/>
</dbReference>
<dbReference type="Gene3D" id="3.40.50.720">
    <property type="entry name" value="NAD(P)-binding Rossmann-like Domain"/>
    <property type="match status" value="1"/>
</dbReference>
<name>A0ABR1GIP7_9HYPO</name>
<comment type="caution">
    <text evidence="4">The sequence shown here is derived from an EMBL/GenBank/DDBJ whole genome shotgun (WGS) entry which is preliminary data.</text>
</comment>
<keyword evidence="2" id="KW-0560">Oxidoreductase</keyword>
<dbReference type="InterPro" id="IPR036291">
    <property type="entry name" value="NAD(P)-bd_dom_sf"/>
</dbReference>
<dbReference type="Proteomes" id="UP001498476">
    <property type="component" value="Unassembled WGS sequence"/>
</dbReference>
<dbReference type="PANTHER" id="PTHR48106:SF18">
    <property type="entry name" value="QUINONE OXIDOREDUCTASE PIG3"/>
    <property type="match status" value="1"/>
</dbReference>
<dbReference type="SMART" id="SM00829">
    <property type="entry name" value="PKS_ER"/>
    <property type="match status" value="1"/>
</dbReference>
<feature type="domain" description="Enoyl reductase (ER)" evidence="3">
    <location>
        <begin position="11"/>
        <end position="322"/>
    </location>
</feature>
<dbReference type="InterPro" id="IPR013154">
    <property type="entry name" value="ADH-like_N"/>
</dbReference>
<organism evidence="4 5">
    <name type="scientific">Neonectria punicea</name>
    <dbReference type="NCBI Taxonomy" id="979145"/>
    <lineage>
        <taxon>Eukaryota</taxon>
        <taxon>Fungi</taxon>
        <taxon>Dikarya</taxon>
        <taxon>Ascomycota</taxon>
        <taxon>Pezizomycotina</taxon>
        <taxon>Sordariomycetes</taxon>
        <taxon>Hypocreomycetidae</taxon>
        <taxon>Hypocreales</taxon>
        <taxon>Nectriaceae</taxon>
        <taxon>Neonectria</taxon>
    </lineage>
</organism>
<evidence type="ECO:0000256" key="1">
    <source>
        <dbReference type="ARBA" id="ARBA00022857"/>
    </source>
</evidence>
<sequence length="325" mass="34633">MPKVARFHQLGGPEVLQLDEIAFEDPAAGELLLKVNAIGINRMEVFFRAECAGTILAIGQGVTGFAIGDRVATIPGFTKVPGFATEMKGHKCAVYGEQAYVPAEMAVKMPDSMSSVDGAALWMQYSTAWNSMVDTAQLKEGEYVLLTAATSSVAIAAAQIAKSLGAIPICTTRNQSKVVALKSLGIEHVIVTDEQDIATEVARITGGIGCRVIYDPVAGKGIGKLVDALATDGVVLIYGVLDLTPATIDPLKGLAKFATIKFSAVFRTLLDAEKRREMAEFVLKGVANGALKPVVDKTFPFKDIAEAHRYLESNQHVGKVVVTMY</sequence>
<evidence type="ECO:0000256" key="2">
    <source>
        <dbReference type="ARBA" id="ARBA00023002"/>
    </source>
</evidence>
<dbReference type="PANTHER" id="PTHR48106">
    <property type="entry name" value="QUINONE OXIDOREDUCTASE PIG3-RELATED"/>
    <property type="match status" value="1"/>
</dbReference>
<keyword evidence="1" id="KW-0521">NADP</keyword>
<evidence type="ECO:0000313" key="4">
    <source>
        <dbReference type="EMBL" id="KAK7398016.1"/>
    </source>
</evidence>
<dbReference type="InterPro" id="IPR011032">
    <property type="entry name" value="GroES-like_sf"/>
</dbReference>